<dbReference type="AlphaFoldDB" id="A0A919VPT4"/>
<keyword evidence="8" id="KW-0963">Cytoplasm</keyword>
<evidence type="ECO:0000256" key="7">
    <source>
        <dbReference type="ARBA" id="ARBA00022840"/>
    </source>
</evidence>
<dbReference type="PANTHER" id="PTHR43289:SF34">
    <property type="entry name" value="SERINE_THREONINE-PROTEIN KINASE YBDM-RELATED"/>
    <property type="match status" value="1"/>
</dbReference>
<reference evidence="11" key="1">
    <citation type="submission" date="2021-03" db="EMBL/GenBank/DDBJ databases">
        <title>Whole genome shotgun sequence of Actinoplanes auranticolor NBRC 12245.</title>
        <authorList>
            <person name="Komaki H."/>
            <person name="Tamura T."/>
        </authorList>
    </citation>
    <scope>NUCLEOTIDE SEQUENCE</scope>
    <source>
        <strain evidence="11">NBRC 12245</strain>
    </source>
</reference>
<feature type="compositionally biased region" description="Basic and acidic residues" evidence="9">
    <location>
        <begin position="223"/>
        <end position="239"/>
    </location>
</feature>
<dbReference type="Pfam" id="PF00069">
    <property type="entry name" value="Pkinase"/>
    <property type="match status" value="1"/>
</dbReference>
<dbReference type="Proteomes" id="UP000681340">
    <property type="component" value="Unassembled WGS sequence"/>
</dbReference>
<evidence type="ECO:0000256" key="8">
    <source>
        <dbReference type="ARBA" id="ARBA00023212"/>
    </source>
</evidence>
<dbReference type="InterPro" id="IPR001245">
    <property type="entry name" value="Ser-Thr/Tyr_kinase_cat_dom"/>
</dbReference>
<keyword evidence="4" id="KW-0808">Transferase</keyword>
<dbReference type="Gene3D" id="3.30.200.20">
    <property type="entry name" value="Phosphorylase Kinase, domain 1"/>
    <property type="match status" value="1"/>
</dbReference>
<evidence type="ECO:0000256" key="9">
    <source>
        <dbReference type="SAM" id="MobiDB-lite"/>
    </source>
</evidence>
<sequence>MPCVAKLPMGTAILRRYVLIGAIGQGGVSTVYSAVDARQGRKLAVKVLAPSLADDAQAREDVRREALITDRLRHPSVPRVFEYGEAPLPDGSVVPYVVLELLAGVPLTERLARGRLEWPEAVRIAATAADVLAVAHRRGVVHRDLSARNIMVSPAGIKIIDFGLATAALRSGDSGAHPVVIRRNGPRGDTTRDTLSRSAAVHGAPRRDGPKHGGPKHGGLRRGGQDHSGLDHGGHDHDAGTLPSHPKTAFARPADDVYTLGVLLYEMLTGRSPYPPAVAAMIVTAGRAGHLAPTPVLAIPGLPPPLRDLVRACMAKRPEDRPLSVDVALDLWRILDGVHLPEPSIN</sequence>
<keyword evidence="12" id="KW-1185">Reference proteome</keyword>
<dbReference type="GO" id="GO:0000922">
    <property type="term" value="C:spindle pole"/>
    <property type="evidence" value="ECO:0007669"/>
    <property type="project" value="UniProtKB-SubCell"/>
</dbReference>
<dbReference type="CDD" id="cd14014">
    <property type="entry name" value="STKc_PknB_like"/>
    <property type="match status" value="1"/>
</dbReference>
<comment type="similarity">
    <text evidence="3">Belongs to the protein kinase superfamily. NEK Ser/Thr protein kinase family. NIMA subfamily.</text>
</comment>
<dbReference type="EMBL" id="BOQL01000049">
    <property type="protein sequence ID" value="GIM74199.1"/>
    <property type="molecule type" value="Genomic_DNA"/>
</dbReference>
<organism evidence="11 12">
    <name type="scientific">Actinoplanes auranticolor</name>
    <dbReference type="NCBI Taxonomy" id="47988"/>
    <lineage>
        <taxon>Bacteria</taxon>
        <taxon>Bacillati</taxon>
        <taxon>Actinomycetota</taxon>
        <taxon>Actinomycetes</taxon>
        <taxon>Micromonosporales</taxon>
        <taxon>Micromonosporaceae</taxon>
        <taxon>Actinoplanes</taxon>
    </lineage>
</organism>
<feature type="domain" description="Protein kinase" evidence="10">
    <location>
        <begin position="17"/>
        <end position="333"/>
    </location>
</feature>
<keyword evidence="5" id="KW-0547">Nucleotide-binding</keyword>
<feature type="region of interest" description="Disordered" evidence="9">
    <location>
        <begin position="176"/>
        <end position="248"/>
    </location>
</feature>
<dbReference type="Pfam" id="PF07714">
    <property type="entry name" value="PK_Tyr_Ser-Thr"/>
    <property type="match status" value="1"/>
</dbReference>
<dbReference type="PANTHER" id="PTHR43289">
    <property type="entry name" value="MITOGEN-ACTIVATED PROTEIN KINASE KINASE KINASE 20-RELATED"/>
    <property type="match status" value="1"/>
</dbReference>
<dbReference type="PROSITE" id="PS50011">
    <property type="entry name" value="PROTEIN_KINASE_DOM"/>
    <property type="match status" value="1"/>
</dbReference>
<dbReference type="SUPFAM" id="SSF56112">
    <property type="entry name" value="Protein kinase-like (PK-like)"/>
    <property type="match status" value="1"/>
</dbReference>
<evidence type="ECO:0000256" key="3">
    <source>
        <dbReference type="ARBA" id="ARBA00010886"/>
    </source>
</evidence>
<comment type="subcellular location">
    <subcellularLocation>
        <location evidence="1">Cytoplasm</location>
        <location evidence="1">Cytoskeleton</location>
        <location evidence="1">Microtubule organizing center</location>
        <location evidence="1">Centrosome</location>
    </subcellularLocation>
    <subcellularLocation>
        <location evidence="2">Cytoplasm</location>
        <location evidence="2">Cytoskeleton</location>
        <location evidence="2">Spindle pole</location>
    </subcellularLocation>
</comment>
<keyword evidence="7" id="KW-0067">ATP-binding</keyword>
<keyword evidence="6" id="KW-0418">Kinase</keyword>
<dbReference type="InterPro" id="IPR000719">
    <property type="entry name" value="Prot_kinase_dom"/>
</dbReference>
<proteinExistence type="inferred from homology"/>
<evidence type="ECO:0000256" key="2">
    <source>
        <dbReference type="ARBA" id="ARBA00004647"/>
    </source>
</evidence>
<dbReference type="InterPro" id="IPR008266">
    <property type="entry name" value="Tyr_kinase_AS"/>
</dbReference>
<evidence type="ECO:0000256" key="6">
    <source>
        <dbReference type="ARBA" id="ARBA00022777"/>
    </source>
</evidence>
<evidence type="ECO:0000313" key="12">
    <source>
        <dbReference type="Proteomes" id="UP000681340"/>
    </source>
</evidence>
<evidence type="ECO:0000259" key="10">
    <source>
        <dbReference type="PROSITE" id="PS50011"/>
    </source>
</evidence>
<accession>A0A919VPT4</accession>
<dbReference type="Gene3D" id="1.10.510.10">
    <property type="entry name" value="Transferase(Phosphotransferase) domain 1"/>
    <property type="match status" value="1"/>
</dbReference>
<dbReference type="PROSITE" id="PS00109">
    <property type="entry name" value="PROTEIN_KINASE_TYR"/>
    <property type="match status" value="1"/>
</dbReference>
<evidence type="ECO:0000256" key="5">
    <source>
        <dbReference type="ARBA" id="ARBA00022741"/>
    </source>
</evidence>
<dbReference type="GO" id="GO:0004674">
    <property type="term" value="F:protein serine/threonine kinase activity"/>
    <property type="evidence" value="ECO:0007669"/>
    <property type="project" value="TreeGrafter"/>
</dbReference>
<name>A0A919VPT4_9ACTN</name>
<dbReference type="GO" id="GO:0005524">
    <property type="term" value="F:ATP binding"/>
    <property type="evidence" value="ECO:0007669"/>
    <property type="project" value="UniProtKB-KW"/>
</dbReference>
<comment type="caution">
    <text evidence="11">The sequence shown here is derived from an EMBL/GenBank/DDBJ whole genome shotgun (WGS) entry which is preliminary data.</text>
</comment>
<evidence type="ECO:0000313" key="11">
    <source>
        <dbReference type="EMBL" id="GIM74199.1"/>
    </source>
</evidence>
<evidence type="ECO:0000256" key="1">
    <source>
        <dbReference type="ARBA" id="ARBA00004300"/>
    </source>
</evidence>
<evidence type="ECO:0000256" key="4">
    <source>
        <dbReference type="ARBA" id="ARBA00022679"/>
    </source>
</evidence>
<dbReference type="InterPro" id="IPR011009">
    <property type="entry name" value="Kinase-like_dom_sf"/>
</dbReference>
<protein>
    <recommendedName>
        <fullName evidence="10">Protein kinase domain-containing protein</fullName>
    </recommendedName>
</protein>
<dbReference type="GO" id="GO:0005813">
    <property type="term" value="C:centrosome"/>
    <property type="evidence" value="ECO:0007669"/>
    <property type="project" value="UniProtKB-SubCell"/>
</dbReference>
<gene>
    <name evidence="11" type="ORF">Aau02nite_59800</name>
</gene>
<keyword evidence="8" id="KW-0206">Cytoskeleton</keyword>